<dbReference type="InterPro" id="IPR017907">
    <property type="entry name" value="Znf_RING_CS"/>
</dbReference>
<accession>A0AAW0KWL7</accession>
<keyword evidence="4" id="KW-0808">Transferase</keyword>
<reference evidence="13 14" key="1">
    <citation type="journal article" date="2018" name="Sci. Data">
        <title>The draft genome sequence of cork oak.</title>
        <authorList>
            <person name="Ramos A.M."/>
            <person name="Usie A."/>
            <person name="Barbosa P."/>
            <person name="Barros P.M."/>
            <person name="Capote T."/>
            <person name="Chaves I."/>
            <person name="Simoes F."/>
            <person name="Abreu I."/>
            <person name="Carrasquinho I."/>
            <person name="Faro C."/>
            <person name="Guimaraes J.B."/>
            <person name="Mendonca D."/>
            <person name="Nobrega F."/>
            <person name="Rodrigues L."/>
            <person name="Saibo N.J.M."/>
            <person name="Varela M.C."/>
            <person name="Egas C."/>
            <person name="Matos J."/>
            <person name="Miguel C.M."/>
            <person name="Oliveira M.M."/>
            <person name="Ricardo C.P."/>
            <person name="Goncalves S."/>
        </authorList>
    </citation>
    <scope>NUCLEOTIDE SEQUENCE [LARGE SCALE GENOMIC DNA]</scope>
    <source>
        <strain evidence="14">cv. HL8</strain>
    </source>
</reference>
<protein>
    <recommendedName>
        <fullName evidence="3">RING-type E3 ubiquitin transferase</fullName>
        <ecNumber evidence="3">2.3.2.27</ecNumber>
    </recommendedName>
</protein>
<evidence type="ECO:0000256" key="10">
    <source>
        <dbReference type="SAM" id="Phobius"/>
    </source>
</evidence>
<comment type="caution">
    <text evidence="13">The sequence shown here is derived from an EMBL/GenBank/DDBJ whole genome shotgun (WGS) entry which is preliminary data.</text>
</comment>
<evidence type="ECO:0000256" key="6">
    <source>
        <dbReference type="ARBA" id="ARBA00022771"/>
    </source>
</evidence>
<evidence type="ECO:0000256" key="3">
    <source>
        <dbReference type="ARBA" id="ARBA00012483"/>
    </source>
</evidence>
<keyword evidence="10" id="KW-0812">Transmembrane</keyword>
<keyword evidence="5" id="KW-0479">Metal-binding</keyword>
<dbReference type="SUPFAM" id="SSF57850">
    <property type="entry name" value="RING/U-box"/>
    <property type="match status" value="2"/>
</dbReference>
<dbReference type="Gene3D" id="3.30.40.10">
    <property type="entry name" value="Zinc/RING finger domain, C3HC4 (zinc finger)"/>
    <property type="match status" value="2"/>
</dbReference>
<evidence type="ECO:0000256" key="8">
    <source>
        <dbReference type="ARBA" id="ARBA00022833"/>
    </source>
</evidence>
<name>A0AAW0KWL7_QUESU</name>
<keyword evidence="10" id="KW-1133">Transmembrane helix</keyword>
<dbReference type="InterPro" id="IPR033326">
    <property type="entry name" value="BAH1"/>
</dbReference>
<evidence type="ECO:0000256" key="5">
    <source>
        <dbReference type="ARBA" id="ARBA00022723"/>
    </source>
</evidence>
<evidence type="ECO:0000259" key="11">
    <source>
        <dbReference type="PROSITE" id="PS50089"/>
    </source>
</evidence>
<dbReference type="InterPro" id="IPR001841">
    <property type="entry name" value="Znf_RING"/>
</dbReference>
<keyword evidence="6 9" id="KW-0863">Zinc-finger</keyword>
<dbReference type="PROSITE" id="PS50089">
    <property type="entry name" value="ZF_RING_2"/>
    <property type="match status" value="1"/>
</dbReference>
<keyword evidence="8" id="KW-0862">Zinc</keyword>
<feature type="transmembrane region" description="Helical" evidence="10">
    <location>
        <begin position="92"/>
        <end position="108"/>
    </location>
</feature>
<dbReference type="PANTHER" id="PTHR46764">
    <property type="entry name" value="E3 UBIQUITIN-PROTEIN LIGASE BAH1"/>
    <property type="match status" value="1"/>
</dbReference>
<comment type="catalytic activity">
    <reaction evidence="1">
        <text>S-ubiquitinyl-[E2 ubiquitin-conjugating enzyme]-L-cysteine + [acceptor protein]-L-lysine = [E2 ubiquitin-conjugating enzyme]-L-cysteine + N(6)-ubiquitinyl-[acceptor protein]-L-lysine.</text>
        <dbReference type="EC" id="2.3.2.27"/>
    </reaction>
</comment>
<dbReference type="SMART" id="SM00184">
    <property type="entry name" value="RING"/>
    <property type="match status" value="2"/>
</dbReference>
<dbReference type="InterPro" id="IPR027370">
    <property type="entry name" value="Znf-RING_euk"/>
</dbReference>
<keyword evidence="10" id="KW-0472">Membrane</keyword>
<dbReference type="PROSITE" id="PS00518">
    <property type="entry name" value="ZF_RING_1"/>
    <property type="match status" value="2"/>
</dbReference>
<evidence type="ECO:0000256" key="7">
    <source>
        <dbReference type="ARBA" id="ARBA00022786"/>
    </source>
</evidence>
<dbReference type="CDD" id="cd23127">
    <property type="entry name" value="RING-HC_BAH1-like"/>
    <property type="match status" value="1"/>
</dbReference>
<evidence type="ECO:0000313" key="14">
    <source>
        <dbReference type="Proteomes" id="UP000237347"/>
    </source>
</evidence>
<dbReference type="AlphaFoldDB" id="A0AAW0KWL7"/>
<comment type="pathway">
    <text evidence="2">Protein modification; protein ubiquitination.</text>
</comment>
<dbReference type="PANTHER" id="PTHR46764:SF2">
    <property type="entry name" value="E3 UBIQUITIN-PROTEIN LIGASE BAH1-LIKE-RELATED"/>
    <property type="match status" value="1"/>
</dbReference>
<keyword evidence="14" id="KW-1185">Reference proteome</keyword>
<feature type="domain" description="SPX" evidence="12">
    <location>
        <begin position="60"/>
        <end position="326"/>
    </location>
</feature>
<dbReference type="GO" id="GO:0061630">
    <property type="term" value="F:ubiquitin protein ligase activity"/>
    <property type="evidence" value="ECO:0007669"/>
    <property type="project" value="UniProtKB-EC"/>
</dbReference>
<evidence type="ECO:0000259" key="12">
    <source>
        <dbReference type="PROSITE" id="PS51382"/>
    </source>
</evidence>
<evidence type="ECO:0000256" key="9">
    <source>
        <dbReference type="PROSITE-ProRule" id="PRU00175"/>
    </source>
</evidence>
<dbReference type="GO" id="GO:0008270">
    <property type="term" value="F:zinc ion binding"/>
    <property type="evidence" value="ECO:0007669"/>
    <property type="project" value="UniProtKB-KW"/>
</dbReference>
<proteinExistence type="predicted"/>
<sequence length="514" mass="58337">MGGNSKTKLRAEHVELLQSPWLIELAAFYLNSNGSDDGGFREASSNFSCDFNANPPVMTLKLPHLIKLEFDLTCAVCLVRSYFQYSAKKKKIWILYAFSYVYFILLSQDTVFNPYALSCGHLFCKSCACSSASVFLLEGLREASPESKCKDYWKERLTEERAEMLTQSKLYWGTHARNAIGRSRSTCMENRTGSWKNVGMSNITLSRKYSTPVGAATLYVTLAHLILLAANANLAHKFFSELMKEASQIAGCFSSRVRHLLHLHVATGMQRYVLNLRRCFRNDQQAMVLEGWMLIEYALMNAIAIKKILKKYDKIHGSVNGRNFKSKLRAEHVELLQSPWLIELGAFYLNSTGSDDGGLKEFSSNFSCDFNANPPVMTLMLSYLIKLEFDLTCAICLDILFNPYALSCGHLFCKSCACSSASVFLFDGLRAASPKSKCPICREVGVYAKAVHMLELDMLLKRRCKDYWKERLTAERAEMLAQSKLHWAKIAYGKILGDLDFNILRMRDYECRKK</sequence>
<dbReference type="Pfam" id="PF13445">
    <property type="entry name" value="zf-RING_UBOX"/>
    <property type="match status" value="2"/>
</dbReference>
<dbReference type="InterPro" id="IPR013083">
    <property type="entry name" value="Znf_RING/FYVE/PHD"/>
</dbReference>
<evidence type="ECO:0000256" key="1">
    <source>
        <dbReference type="ARBA" id="ARBA00000900"/>
    </source>
</evidence>
<dbReference type="EC" id="2.3.2.27" evidence="3"/>
<dbReference type="PROSITE" id="PS51382">
    <property type="entry name" value="SPX"/>
    <property type="match status" value="1"/>
</dbReference>
<dbReference type="Proteomes" id="UP000237347">
    <property type="component" value="Unassembled WGS sequence"/>
</dbReference>
<organism evidence="13 14">
    <name type="scientific">Quercus suber</name>
    <name type="common">Cork oak</name>
    <dbReference type="NCBI Taxonomy" id="58331"/>
    <lineage>
        <taxon>Eukaryota</taxon>
        <taxon>Viridiplantae</taxon>
        <taxon>Streptophyta</taxon>
        <taxon>Embryophyta</taxon>
        <taxon>Tracheophyta</taxon>
        <taxon>Spermatophyta</taxon>
        <taxon>Magnoliopsida</taxon>
        <taxon>eudicotyledons</taxon>
        <taxon>Gunneridae</taxon>
        <taxon>Pentapetalae</taxon>
        <taxon>rosids</taxon>
        <taxon>fabids</taxon>
        <taxon>Fagales</taxon>
        <taxon>Fagaceae</taxon>
        <taxon>Quercus</taxon>
    </lineage>
</organism>
<keyword evidence="7" id="KW-0833">Ubl conjugation pathway</keyword>
<gene>
    <name evidence="13" type="primary">RF178_2</name>
    <name evidence="13" type="ORF">CFP56_012122</name>
</gene>
<evidence type="ECO:0000256" key="2">
    <source>
        <dbReference type="ARBA" id="ARBA00004906"/>
    </source>
</evidence>
<dbReference type="EMBL" id="PKMF04000199">
    <property type="protein sequence ID" value="KAK7843622.1"/>
    <property type="molecule type" value="Genomic_DNA"/>
</dbReference>
<dbReference type="InterPro" id="IPR004331">
    <property type="entry name" value="SPX_dom"/>
</dbReference>
<evidence type="ECO:0000313" key="13">
    <source>
        <dbReference type="EMBL" id="KAK7843622.1"/>
    </source>
</evidence>
<feature type="domain" description="RING-type" evidence="11">
    <location>
        <begin position="393"/>
        <end position="442"/>
    </location>
</feature>
<evidence type="ECO:0000256" key="4">
    <source>
        <dbReference type="ARBA" id="ARBA00022679"/>
    </source>
</evidence>